<dbReference type="SUPFAM" id="SSF56322">
    <property type="entry name" value="ADC synthase"/>
    <property type="match status" value="1"/>
</dbReference>
<evidence type="ECO:0000313" key="2">
    <source>
        <dbReference type="EMBL" id="PLM50437.1"/>
    </source>
</evidence>
<proteinExistence type="predicted"/>
<dbReference type="InterPro" id="IPR005801">
    <property type="entry name" value="ADC_synthase"/>
</dbReference>
<feature type="non-terminal residue" evidence="2">
    <location>
        <position position="137"/>
    </location>
</feature>
<keyword evidence="2" id="KW-0032">Aminotransferase</keyword>
<protein>
    <submittedName>
        <fullName evidence="2">Aminodeoxychorismate synthase component I</fullName>
        <ecNumber evidence="2">2.6.1.85</ecNumber>
    </submittedName>
</protein>
<evidence type="ECO:0000259" key="1">
    <source>
        <dbReference type="Pfam" id="PF04715"/>
    </source>
</evidence>
<dbReference type="Pfam" id="PF04715">
    <property type="entry name" value="Anth_synt_I_N"/>
    <property type="match status" value="1"/>
</dbReference>
<dbReference type="EC" id="2.6.1.85" evidence="2"/>
<reference evidence="2 3" key="2">
    <citation type="submission" date="2018-01" db="EMBL/GenBank/DDBJ databases">
        <title>Genomic study of Klebsiella pneumoniae.</title>
        <authorList>
            <person name="Yang Y."/>
            <person name="Bicalho R."/>
        </authorList>
    </citation>
    <scope>NUCLEOTIDE SEQUENCE [LARGE SCALE GENOMIC DNA]</scope>
    <source>
        <strain evidence="2 3">A2</strain>
    </source>
</reference>
<feature type="domain" description="Anthranilate synthase component I N-terminal" evidence="1">
    <location>
        <begin position="23"/>
        <end position="137"/>
    </location>
</feature>
<reference evidence="2 3" key="1">
    <citation type="submission" date="2017-11" db="EMBL/GenBank/DDBJ databases">
        <authorList>
            <person name="Han C.G."/>
        </authorList>
    </citation>
    <scope>NUCLEOTIDE SEQUENCE [LARGE SCALE GENOMIC DNA]</scope>
    <source>
        <strain evidence="2 3">A2</strain>
    </source>
</reference>
<comment type="caution">
    <text evidence="2">The sequence shown here is derived from an EMBL/GenBank/DDBJ whole genome shotgun (WGS) entry which is preliminary data.</text>
</comment>
<sequence length="137" mass="15116">MLSPAMISLPWRPDAAEYYFSPLSSQPWAMLLHSGFAEHAHNRFDIIVAQPRATLVTHGQLTTLREGETVSTSAADPLTLVHQQLAHCNLQPQPHPHLPFLGGALGLFGYDLGRRFEHLPARADADIELPDMAVGIY</sequence>
<gene>
    <name evidence="2" type="primary">pabB</name>
    <name evidence="2" type="ORF">CWM85_31215</name>
</gene>
<dbReference type="EMBL" id="PIET01001470">
    <property type="protein sequence ID" value="PLM50437.1"/>
    <property type="molecule type" value="Genomic_DNA"/>
</dbReference>
<organism evidence="2 3">
    <name type="scientific">Klebsiella michiganensis</name>
    <dbReference type="NCBI Taxonomy" id="1134687"/>
    <lineage>
        <taxon>Bacteria</taxon>
        <taxon>Pseudomonadati</taxon>
        <taxon>Pseudomonadota</taxon>
        <taxon>Gammaproteobacteria</taxon>
        <taxon>Enterobacterales</taxon>
        <taxon>Enterobacteriaceae</taxon>
        <taxon>Klebsiella/Raoultella group</taxon>
        <taxon>Klebsiella</taxon>
    </lineage>
</organism>
<dbReference type="Proteomes" id="UP000234661">
    <property type="component" value="Unassembled WGS sequence"/>
</dbReference>
<keyword evidence="2" id="KW-0808">Transferase</keyword>
<dbReference type="AlphaFoldDB" id="A0A2J4YIA0"/>
<dbReference type="GO" id="GO:0046820">
    <property type="term" value="F:4-amino-4-deoxychorismate synthase activity"/>
    <property type="evidence" value="ECO:0007669"/>
    <property type="project" value="UniProtKB-EC"/>
</dbReference>
<dbReference type="Gene3D" id="3.60.120.10">
    <property type="entry name" value="Anthranilate synthase"/>
    <property type="match status" value="1"/>
</dbReference>
<dbReference type="InterPro" id="IPR006805">
    <property type="entry name" value="Anth_synth_I_N"/>
</dbReference>
<evidence type="ECO:0000313" key="3">
    <source>
        <dbReference type="Proteomes" id="UP000234661"/>
    </source>
</evidence>
<accession>A0A2J4YIA0</accession>
<name>A0A2J4YIA0_9ENTR</name>